<evidence type="ECO:0000313" key="11">
    <source>
        <dbReference type="EMBL" id="WEW58021.1"/>
    </source>
</evidence>
<evidence type="ECO:0000256" key="1">
    <source>
        <dbReference type="ARBA" id="ARBA00004395"/>
    </source>
</evidence>
<dbReference type="InterPro" id="IPR007249">
    <property type="entry name" value="DOP1_N"/>
</dbReference>
<dbReference type="InterPro" id="IPR016024">
    <property type="entry name" value="ARM-type_fold"/>
</dbReference>
<evidence type="ECO:0000256" key="5">
    <source>
        <dbReference type="ARBA" id="ARBA00023136"/>
    </source>
</evidence>
<evidence type="ECO:0000313" key="12">
    <source>
        <dbReference type="Proteomes" id="UP001219355"/>
    </source>
</evidence>
<dbReference type="Pfam" id="PF24598">
    <property type="entry name" value="DOP1_C"/>
    <property type="match status" value="1"/>
</dbReference>
<evidence type="ECO:0000256" key="3">
    <source>
        <dbReference type="ARBA" id="ARBA00022927"/>
    </source>
</evidence>
<keyword evidence="5" id="KW-0472">Membrane</keyword>
<feature type="region of interest" description="Disordered" evidence="7">
    <location>
        <begin position="1"/>
        <end position="25"/>
    </location>
</feature>
<dbReference type="GO" id="GO:0015031">
    <property type="term" value="P:protein transport"/>
    <property type="evidence" value="ECO:0007669"/>
    <property type="project" value="UniProtKB-KW"/>
</dbReference>
<evidence type="ECO:0000256" key="2">
    <source>
        <dbReference type="ARBA" id="ARBA00022448"/>
    </source>
</evidence>
<evidence type="ECO:0000256" key="7">
    <source>
        <dbReference type="SAM" id="MobiDB-lite"/>
    </source>
</evidence>
<keyword evidence="3" id="KW-0653">Protein transport</keyword>
<comment type="similarity">
    <text evidence="6">Belongs to the DOP1 family.</text>
</comment>
<proteinExistence type="inferred from homology"/>
<feature type="domain" description="DOP1-like middle TPR" evidence="9">
    <location>
        <begin position="389"/>
        <end position="606"/>
    </location>
</feature>
<evidence type="ECO:0008006" key="13">
    <source>
        <dbReference type="Google" id="ProtNLM"/>
    </source>
</evidence>
<evidence type="ECO:0000259" key="10">
    <source>
        <dbReference type="Pfam" id="PF24598"/>
    </source>
</evidence>
<name>A0AAF0DG51_9EURO</name>
<sequence length="1859" mass="207740">MPRSSSPASSEASLPKNPSRAYEDGLKRDKGYRRYASNVERVLTLFDTTQQEWADYISFLSRLLKALQSHPPSVSVVPEKVVVAKRLAQCLNPSLPSGVHQKALEVYGYIFALLKPDGLARDLPLYLPGIAATLAFASLSVRPLFLSLMETYIVHLDPACIRPALKAILLSLLPGLEEEASEDFETTLRIVNKFRDISSRSKGNDSKASSQTGGQYFWQCLFLASITNPTRRMGVLAYLNRYMPKLGGNVPWTTLLNQSQPEEGIELSASIEALTSPEPGLLIRCFTTGLTDDQLLVQRNYLDLLVNYLPLHSPVLQTHITPDDLELLVAAAAAVVIRRDMSLNRRLWAWFLGPDIANDAHENSDVDLHSVTNGHSGTPSDRELPNSQYFASFGLKPLVSTIKKMIARSSVIPQERAKPFRISLSLMDRWEVGGLIVPEIFLPVLRSVQEYSRTATSKTKFDELFRSASAFFDGVESSLIFSELLTLVLGPSMSGGSDKALADLRLASFTISHFNLKEEEMLTVHIPLLLLGTLLTMKTLLYAGENCQLSILAFDEASSIAHRLLTLIPNRAFTERTASNQSNTQESLIVKHMTPNEMSTRLLEFYSRTKDSLESLGPPFAPEALAELFLWEAHSQVLSTLKSGKQNSRLKEQMSFLVSLLKKAPKSQIFEDGELYEAMYEKLSVANQTPNVLSMATLSPISSIVTALYSIHNAGFYITYEQICDIVPYLVPQLWEFLSPLSPKFHVEAVRCFWLLHSVTWQDHLVEAAVTALMSSSTMSSSSNSTTVDQIERFFVLWNHSFQGGSGRSASRAIGDYPLDHHSGRDPLSTYRLSLLERPLFIALDLLSFGHGRAHSILKQWLQDSSTVYQVLNILVSKLAQFNYLKNEDNFKNSETNIGSDDEGQCFYLFKTISNTVRALNDVGWSALTSRTVPNSSKHVLDADVEEASSFQDAIAQLSVQLLKNWQQISMGLQGERLQEVALVVLHQLLLGPGAGSLHHLSLDTILIDQLLSCLDRDETALQSAIIDAILPALKIRFAHDTKELSATMNPKNQRKGSLEALTHMSRLSFSGERLEKDHIISQLPQPPSQLFQCLLKGIRSKSSRPIIDKWVYFLAECLPLYVGIIFQVLLKLVECLCKEINLAYQDLQLMFQHTDDNPHNRSEHVTIALLAALENCIATAHDRLLLEEAHVAGVKSPDQPQSFLGNMVSGVFASEVNEPRPTTANDRLTVLLCFQDAVRLCYSIWAWGDNGRSKDLRNLDSQASFQYTSLRMRNRSRRILERLFAAETLECLETLIELWCTSVNGDHRISGRSVLNLLHTLEGSRPKVAIPAIFNAIYSRTNPAALDPSRKSTKTSNLTETELVAFLVIYARSLDEDVLDEIWTDCTTFLRDVLSNPFPHRQILSRLLEFAATLGEKMEHTTFGEDQRAKKDLGDILLRLLTAISTSKPMGLLQEAQSSRMTQDPDKQAFATSRQHAIGSDDVYSILSSIMPALTNSLGEADRIASAMSNISTNMIAPLFHSRLYPQNVNRNMLDLLQQISKIPSASKHWRKDIGDAFNDPKFFSMELNLVKSNWLSLLRQWSLTDKERLPELLSRLTQPASAGIMFGVGASAARLEADRKSQLNLRRIALLILAADEDNFSGDLSTLQQKLEDLLTATHISSPSSATRAEIYMVLRSLVLKTSTLHLAPFWPMINTELQDVISAIAPGRESETYNPYSLLQACKLLETLLLTAPDDFQLQEWLFVTDTIDVIYPPDRWESVALADAVARALGTGNDSSAPQFHETGERGDEFSRLWLGTDLSREIAKDEVVDKLLRPFFARLSIHTFERTYSMGLPDWEACRDDLLADLFNDFTIAS</sequence>
<keyword evidence="12" id="KW-1185">Reference proteome</keyword>
<dbReference type="SUPFAM" id="SSF48371">
    <property type="entry name" value="ARM repeat"/>
    <property type="match status" value="2"/>
</dbReference>
<evidence type="ECO:0000259" key="8">
    <source>
        <dbReference type="Pfam" id="PF04118"/>
    </source>
</evidence>
<keyword evidence="4" id="KW-0333">Golgi apparatus</keyword>
<comment type="subcellular location">
    <subcellularLocation>
        <location evidence="1">Golgi apparatus membrane</location>
        <topology evidence="1">Peripheral membrane protein</topology>
    </subcellularLocation>
</comment>
<keyword evidence="2" id="KW-0813">Transport</keyword>
<evidence type="ECO:0000256" key="6">
    <source>
        <dbReference type="ARBA" id="ARBA00046326"/>
    </source>
</evidence>
<organism evidence="11 12">
    <name type="scientific">Emydomyces testavorans</name>
    <dbReference type="NCBI Taxonomy" id="2070801"/>
    <lineage>
        <taxon>Eukaryota</taxon>
        <taxon>Fungi</taxon>
        <taxon>Dikarya</taxon>
        <taxon>Ascomycota</taxon>
        <taxon>Pezizomycotina</taxon>
        <taxon>Eurotiomycetes</taxon>
        <taxon>Eurotiomycetidae</taxon>
        <taxon>Onygenales</taxon>
        <taxon>Nannizziopsiaceae</taxon>
        <taxon>Emydomyces</taxon>
    </lineage>
</organism>
<dbReference type="PANTHER" id="PTHR14042">
    <property type="entry name" value="DOPEY-RELATED"/>
    <property type="match status" value="1"/>
</dbReference>
<feature type="compositionally biased region" description="Low complexity" evidence="7">
    <location>
        <begin position="1"/>
        <end position="13"/>
    </location>
</feature>
<gene>
    <name evidence="11" type="ORF">PRK78_003488</name>
</gene>
<dbReference type="GO" id="GO:0006895">
    <property type="term" value="P:Golgi to endosome transport"/>
    <property type="evidence" value="ECO:0007669"/>
    <property type="project" value="InterPro"/>
</dbReference>
<accession>A0AAF0DG51</accession>
<dbReference type="Proteomes" id="UP001219355">
    <property type="component" value="Chromosome 2"/>
</dbReference>
<dbReference type="InterPro" id="IPR056458">
    <property type="entry name" value="TPR_DOP1_M"/>
</dbReference>
<feature type="domain" description="DOP1-like C-terminal" evidence="10">
    <location>
        <begin position="1367"/>
        <end position="1834"/>
    </location>
</feature>
<feature type="domain" description="DOP1 N-terminal" evidence="8">
    <location>
        <begin position="29"/>
        <end position="355"/>
    </location>
</feature>
<evidence type="ECO:0000256" key="4">
    <source>
        <dbReference type="ARBA" id="ARBA00023034"/>
    </source>
</evidence>
<dbReference type="PANTHER" id="PTHR14042:SF24">
    <property type="entry name" value="PROTEIN DOPEY-1 HOMOLOG"/>
    <property type="match status" value="1"/>
</dbReference>
<reference evidence="11" key="1">
    <citation type="submission" date="2023-03" db="EMBL/GenBank/DDBJ databases">
        <title>Emydomyces testavorans Genome Sequence.</title>
        <authorList>
            <person name="Hoyer L."/>
        </authorList>
    </citation>
    <scope>NUCLEOTIDE SEQUENCE</scope>
    <source>
        <strain evidence="11">16-2883</strain>
    </source>
</reference>
<dbReference type="GO" id="GO:0005802">
    <property type="term" value="C:trans-Golgi network"/>
    <property type="evidence" value="ECO:0007669"/>
    <property type="project" value="TreeGrafter"/>
</dbReference>
<dbReference type="GO" id="GO:0005768">
    <property type="term" value="C:endosome"/>
    <property type="evidence" value="ECO:0007669"/>
    <property type="project" value="TreeGrafter"/>
</dbReference>
<dbReference type="GO" id="GO:0005829">
    <property type="term" value="C:cytosol"/>
    <property type="evidence" value="ECO:0007669"/>
    <property type="project" value="GOC"/>
</dbReference>
<dbReference type="InterPro" id="IPR056457">
    <property type="entry name" value="DOP1_C"/>
</dbReference>
<dbReference type="GO" id="GO:0000139">
    <property type="term" value="C:Golgi membrane"/>
    <property type="evidence" value="ECO:0007669"/>
    <property type="project" value="UniProtKB-SubCell"/>
</dbReference>
<protein>
    <recommendedName>
        <fullName evidence="13">Dopey N-terminal domain-containing protein</fullName>
    </recommendedName>
</protein>
<dbReference type="Pfam" id="PF24597">
    <property type="entry name" value="TPR_DOP1_M"/>
    <property type="match status" value="1"/>
</dbReference>
<dbReference type="EMBL" id="CP120628">
    <property type="protein sequence ID" value="WEW58021.1"/>
    <property type="molecule type" value="Genomic_DNA"/>
</dbReference>
<dbReference type="InterPro" id="IPR040314">
    <property type="entry name" value="DOP1"/>
</dbReference>
<evidence type="ECO:0000259" key="9">
    <source>
        <dbReference type="Pfam" id="PF24597"/>
    </source>
</evidence>
<dbReference type="Pfam" id="PF04118">
    <property type="entry name" value="Dopey_N"/>
    <property type="match status" value="1"/>
</dbReference>